<evidence type="ECO:0000313" key="1">
    <source>
        <dbReference type="EMBL" id="OLF16251.1"/>
    </source>
</evidence>
<accession>A0A1Q8CPH3</accession>
<organism evidence="1 2">
    <name type="scientific">Actinophytocola xanthii</name>
    <dbReference type="NCBI Taxonomy" id="1912961"/>
    <lineage>
        <taxon>Bacteria</taxon>
        <taxon>Bacillati</taxon>
        <taxon>Actinomycetota</taxon>
        <taxon>Actinomycetes</taxon>
        <taxon>Pseudonocardiales</taxon>
        <taxon>Pseudonocardiaceae</taxon>
    </lineage>
</organism>
<dbReference type="InterPro" id="IPR038282">
    <property type="entry name" value="DUF2267_sf"/>
</dbReference>
<dbReference type="AlphaFoldDB" id="A0A1Q8CPH3"/>
<dbReference type="Gene3D" id="1.10.490.110">
    <property type="entry name" value="Uncharacterized conserved protein DUF2267"/>
    <property type="match status" value="1"/>
</dbReference>
<evidence type="ECO:0000313" key="2">
    <source>
        <dbReference type="Proteomes" id="UP000185596"/>
    </source>
</evidence>
<dbReference type="Pfam" id="PF10025">
    <property type="entry name" value="DUF2267"/>
    <property type="match status" value="1"/>
</dbReference>
<dbReference type="STRING" id="1912961.BU204_17950"/>
<protein>
    <submittedName>
        <fullName evidence="1">Uncharacterized protein</fullName>
    </submittedName>
</protein>
<keyword evidence="2" id="KW-1185">Reference proteome</keyword>
<gene>
    <name evidence="1" type="ORF">BU204_17950</name>
</gene>
<comment type="caution">
    <text evidence="1">The sequence shown here is derived from an EMBL/GenBank/DDBJ whole genome shotgun (WGS) entry which is preliminary data.</text>
</comment>
<dbReference type="OrthoDB" id="3618409at2"/>
<name>A0A1Q8CPH3_9PSEU</name>
<proteinExistence type="predicted"/>
<dbReference type="EMBL" id="MSIE01000031">
    <property type="protein sequence ID" value="OLF16251.1"/>
    <property type="molecule type" value="Genomic_DNA"/>
</dbReference>
<dbReference type="InterPro" id="IPR018727">
    <property type="entry name" value="DUF2267"/>
</dbReference>
<dbReference type="Proteomes" id="UP000185596">
    <property type="component" value="Unassembled WGS sequence"/>
</dbReference>
<sequence>MIDHSELVMSVSQRADVDADTARAAISAVTGTFARHMLNEARERLATALPDTARYAATTLGEIESPDGEQVIEEVAEQLDTTPERARRLSQAVLGALDEAEPGLVDLPTGLRQALEPA</sequence>
<reference evidence="1 2" key="1">
    <citation type="submission" date="2016-12" db="EMBL/GenBank/DDBJ databases">
        <title>The draft genome sequence of Actinophytocola sp. 11-183.</title>
        <authorList>
            <person name="Wang W."/>
            <person name="Yuan L."/>
        </authorList>
    </citation>
    <scope>NUCLEOTIDE SEQUENCE [LARGE SCALE GENOMIC DNA]</scope>
    <source>
        <strain evidence="1 2">11-183</strain>
    </source>
</reference>